<evidence type="ECO:0000313" key="6">
    <source>
        <dbReference type="Proteomes" id="UP000594263"/>
    </source>
</evidence>
<dbReference type="InterPro" id="IPR040356">
    <property type="entry name" value="SPEAR"/>
</dbReference>
<evidence type="ECO:0008006" key="7">
    <source>
        <dbReference type="Google" id="ProtNLM"/>
    </source>
</evidence>
<feature type="compositionally biased region" description="Basic residues" evidence="4">
    <location>
        <begin position="29"/>
        <end position="39"/>
    </location>
</feature>
<evidence type="ECO:0000256" key="1">
    <source>
        <dbReference type="ARBA" id="ARBA00022491"/>
    </source>
</evidence>
<keyword evidence="1" id="KW-0678">Repressor</keyword>
<organism evidence="5 6">
    <name type="scientific">Kalanchoe fedtschenkoi</name>
    <name type="common">Lavender scallops</name>
    <name type="synonym">South American air plant</name>
    <dbReference type="NCBI Taxonomy" id="63787"/>
    <lineage>
        <taxon>Eukaryota</taxon>
        <taxon>Viridiplantae</taxon>
        <taxon>Streptophyta</taxon>
        <taxon>Embryophyta</taxon>
        <taxon>Tracheophyta</taxon>
        <taxon>Spermatophyta</taxon>
        <taxon>Magnoliopsida</taxon>
        <taxon>eudicotyledons</taxon>
        <taxon>Gunneridae</taxon>
        <taxon>Pentapetalae</taxon>
        <taxon>Saxifragales</taxon>
        <taxon>Crassulaceae</taxon>
        <taxon>Kalanchoe</taxon>
    </lineage>
</organism>
<dbReference type="PANTHER" id="PTHR33388:SF1">
    <property type="entry name" value="PROTEIN SPEAR2"/>
    <property type="match status" value="1"/>
</dbReference>
<evidence type="ECO:0000256" key="4">
    <source>
        <dbReference type="SAM" id="MobiDB-lite"/>
    </source>
</evidence>
<accession>A0A7N0VFW5</accession>
<dbReference type="Proteomes" id="UP000594263">
    <property type="component" value="Unplaced"/>
</dbReference>
<feature type="compositionally biased region" description="Pro residues" evidence="4">
    <location>
        <begin position="65"/>
        <end position="78"/>
    </location>
</feature>
<keyword evidence="6" id="KW-1185">Reference proteome</keyword>
<dbReference type="EnsemblPlants" id="Kaladp0630s0021.1.v1.1">
    <property type="protein sequence ID" value="Kaladp0630s0021.1.v1.1"/>
    <property type="gene ID" value="Kaladp0630s0021.v1.1"/>
</dbReference>
<feature type="region of interest" description="Disordered" evidence="4">
    <location>
        <begin position="1"/>
        <end position="80"/>
    </location>
</feature>
<dbReference type="PANTHER" id="PTHR33388">
    <property type="entry name" value="OS01G0212500 PROTEIN"/>
    <property type="match status" value="1"/>
</dbReference>
<protein>
    <recommendedName>
        <fullName evidence="7">SPOROCYTELESS-like EAR-containing protein 1</fullName>
    </recommendedName>
</protein>
<feature type="compositionally biased region" description="Basic and acidic residues" evidence="4">
    <location>
        <begin position="358"/>
        <end position="372"/>
    </location>
</feature>
<evidence type="ECO:0000313" key="5">
    <source>
        <dbReference type="EnsemblPlants" id="Kaladp0630s0021.1.v1.1"/>
    </source>
</evidence>
<dbReference type="AlphaFoldDB" id="A0A7N0VFW5"/>
<feature type="compositionally biased region" description="Low complexity" evidence="4">
    <location>
        <begin position="320"/>
        <end position="329"/>
    </location>
</feature>
<dbReference type="OMA" id="EYSPKEE"/>
<feature type="region of interest" description="Disordered" evidence="4">
    <location>
        <begin position="313"/>
        <end position="372"/>
    </location>
</feature>
<feature type="compositionally biased region" description="Basic and acidic residues" evidence="4">
    <location>
        <begin position="49"/>
        <end position="59"/>
    </location>
</feature>
<dbReference type="Gramene" id="Kaladp0630s0021.1.v1.1">
    <property type="protein sequence ID" value="Kaladp0630s0021.1.v1.1"/>
    <property type="gene ID" value="Kaladp0630s0021.v1.1"/>
</dbReference>
<feature type="compositionally biased region" description="Low complexity" evidence="4">
    <location>
        <begin position="9"/>
        <end position="19"/>
    </location>
</feature>
<keyword evidence="2" id="KW-0805">Transcription regulation</keyword>
<reference evidence="5" key="1">
    <citation type="submission" date="2021-01" db="UniProtKB">
        <authorList>
            <consortium name="EnsemblPlants"/>
        </authorList>
    </citation>
    <scope>IDENTIFICATION</scope>
</reference>
<evidence type="ECO:0000256" key="2">
    <source>
        <dbReference type="ARBA" id="ARBA00023015"/>
    </source>
</evidence>
<keyword evidence="3" id="KW-0804">Transcription</keyword>
<evidence type="ECO:0000256" key="3">
    <source>
        <dbReference type="ARBA" id="ARBA00023163"/>
    </source>
</evidence>
<sequence>MSDEERIRNSSSSSSVSFRNGGGGGNGRSSKKPKPKKIPQRGLGVAQLEKIRLEEEVRNEAQTSPPGPAPPVAAPHPATPAASLYSRSLSLPHFAPPARPFPLYNDALYGHHEITYPEGPASNSRSAEYIREMERARLTLNPPSEPGFALRGNQHSSLHSSSTVNAVAGNSSSAVFNFQTEPPSNQSPYGTYRSVQPDEAEKIAGTKRPCPFSLQNPSDPWLHGKFSPLTSHGLGRSTSYGNPGSFAINGNLGHREGLPCSMSMPELRGTNNVRADLAKSDGDFLKLAPPASVSSKAKPALFGLLEHTAVHSQVARAPDSSSVSEPSSSIRHHRDQLLPHPPFHSFFPAPADTLSNRHNGEAEDHVDLNLKL</sequence>
<dbReference type="GO" id="GO:0003700">
    <property type="term" value="F:DNA-binding transcription factor activity"/>
    <property type="evidence" value="ECO:0007669"/>
    <property type="project" value="InterPro"/>
</dbReference>
<proteinExistence type="predicted"/>
<name>A0A7N0VFW5_KALFE</name>